<dbReference type="PANTHER" id="PTHR13152:SF0">
    <property type="entry name" value="GENERAL TRANSCRIPTION FACTOR IIH SUBUNIT 4"/>
    <property type="match status" value="1"/>
</dbReference>
<dbReference type="InterPro" id="IPR040662">
    <property type="entry name" value="Tfb2_C"/>
</dbReference>
<accession>H2Y8H2</accession>
<evidence type="ECO:0000256" key="1">
    <source>
        <dbReference type="ARBA" id="ARBA00004123"/>
    </source>
</evidence>
<dbReference type="GO" id="GO:0001671">
    <property type="term" value="F:ATPase activator activity"/>
    <property type="evidence" value="ECO:0007669"/>
    <property type="project" value="InterPro"/>
</dbReference>
<reference evidence="13" key="3">
    <citation type="submission" date="2025-09" db="UniProtKB">
        <authorList>
            <consortium name="Ensembl"/>
        </authorList>
    </citation>
    <scope>IDENTIFICATION</scope>
</reference>
<dbReference type="PANTHER" id="PTHR13152">
    <property type="entry name" value="TFIIH, POLYPEPTIDE 4"/>
    <property type="match status" value="1"/>
</dbReference>
<keyword evidence="7 11" id="KW-0539">Nucleus</keyword>
<evidence type="ECO:0000256" key="10">
    <source>
        <dbReference type="ARBA" id="ARBA00070130"/>
    </source>
</evidence>
<dbReference type="Pfam" id="PF18307">
    <property type="entry name" value="Tfb2_C"/>
    <property type="match status" value="1"/>
</dbReference>
<evidence type="ECO:0000313" key="13">
    <source>
        <dbReference type="Ensembl" id="ENSCSAVP00000001620.1"/>
    </source>
</evidence>
<dbReference type="GO" id="GO:0006289">
    <property type="term" value="P:nucleotide-excision repair"/>
    <property type="evidence" value="ECO:0007669"/>
    <property type="project" value="InterPro"/>
</dbReference>
<reference evidence="14" key="1">
    <citation type="submission" date="2003-08" db="EMBL/GenBank/DDBJ databases">
        <authorList>
            <person name="Birren B."/>
            <person name="Nusbaum C."/>
            <person name="Abebe A."/>
            <person name="Abouelleil A."/>
            <person name="Adekoya E."/>
            <person name="Ait-zahra M."/>
            <person name="Allen N."/>
            <person name="Allen T."/>
            <person name="An P."/>
            <person name="Anderson M."/>
            <person name="Anderson S."/>
            <person name="Arachchi H."/>
            <person name="Armbruster J."/>
            <person name="Bachantsang P."/>
            <person name="Baldwin J."/>
            <person name="Barry A."/>
            <person name="Bayul T."/>
            <person name="Blitshsteyn B."/>
            <person name="Bloom T."/>
            <person name="Blye J."/>
            <person name="Boguslavskiy L."/>
            <person name="Borowsky M."/>
            <person name="Boukhgalter B."/>
            <person name="Brunache A."/>
            <person name="Butler J."/>
            <person name="Calixte N."/>
            <person name="Calvo S."/>
            <person name="Camarata J."/>
            <person name="Campo K."/>
            <person name="Chang J."/>
            <person name="Cheshatsang Y."/>
            <person name="Citroen M."/>
            <person name="Collymore A."/>
            <person name="Considine T."/>
            <person name="Cook A."/>
            <person name="Cooke P."/>
            <person name="Corum B."/>
            <person name="Cuomo C."/>
            <person name="David R."/>
            <person name="Dawoe T."/>
            <person name="Degray S."/>
            <person name="Dodge S."/>
            <person name="Dooley K."/>
            <person name="Dorje P."/>
            <person name="Dorjee K."/>
            <person name="Dorris L."/>
            <person name="Duffey N."/>
            <person name="Dupes A."/>
            <person name="Elkins T."/>
            <person name="Engels R."/>
            <person name="Erickson J."/>
            <person name="Farina A."/>
            <person name="Faro S."/>
            <person name="Ferreira P."/>
            <person name="Fischer H."/>
            <person name="Fitzgerald M."/>
            <person name="Foley K."/>
            <person name="Gage D."/>
            <person name="Galagan J."/>
            <person name="Gearin G."/>
            <person name="Gnerre S."/>
            <person name="Gnirke A."/>
            <person name="Goyette A."/>
            <person name="Graham J."/>
            <person name="Grandbois E."/>
            <person name="Gyaltsen K."/>
            <person name="Hafez N."/>
            <person name="Hagopian D."/>
            <person name="Hagos B."/>
            <person name="Hall J."/>
            <person name="Hatcher B."/>
            <person name="Heller A."/>
            <person name="Higgins H."/>
            <person name="Honan T."/>
            <person name="Horn A."/>
            <person name="Houde N."/>
            <person name="Hughes L."/>
            <person name="Hulme W."/>
            <person name="Husby E."/>
            <person name="Iliev I."/>
            <person name="Jaffe D."/>
            <person name="Jones C."/>
            <person name="Kamal M."/>
            <person name="Kamat A."/>
            <person name="Kamvysselis M."/>
            <person name="Karlsson E."/>
            <person name="Kells C."/>
            <person name="Kieu A."/>
            <person name="Kisner P."/>
            <person name="Kodira C."/>
            <person name="Kulbokas E."/>
            <person name="Labutti K."/>
            <person name="Lama D."/>
            <person name="Landers T."/>
            <person name="Leger J."/>
            <person name="Levine S."/>
            <person name="Lewis D."/>
            <person name="Lewis T."/>
            <person name="Lindblad-toh K."/>
            <person name="Liu X."/>
            <person name="Lokyitsang T."/>
            <person name="Lokyitsang Y."/>
            <person name="Lucien O."/>
            <person name="Lui A."/>
            <person name="Ma L.J."/>
            <person name="Mabbitt R."/>
            <person name="Macdonald J."/>
            <person name="Maclean C."/>
            <person name="Major J."/>
            <person name="Manning J."/>
            <person name="Marabella R."/>
            <person name="Maru K."/>
            <person name="Matthews C."/>
            <person name="Mauceli E."/>
            <person name="Mccarthy M."/>
            <person name="Mcdonough S."/>
            <person name="Mcghee T."/>
            <person name="Meldrim J."/>
            <person name="Meneus L."/>
            <person name="Mesirov J."/>
            <person name="Mihalev A."/>
            <person name="Mihova T."/>
            <person name="Mikkelsen T."/>
            <person name="Mlenga V."/>
            <person name="Moru K."/>
            <person name="Mozes J."/>
            <person name="Mulrain L."/>
            <person name="Munson G."/>
            <person name="Naylor J."/>
            <person name="Newes C."/>
            <person name="Nguyen C."/>
            <person name="Nguyen N."/>
            <person name="Nguyen T."/>
            <person name="Nicol R."/>
            <person name="Nielsen C."/>
            <person name="Nizzari M."/>
            <person name="Norbu C."/>
            <person name="Norbu N."/>
            <person name="O'donnell P."/>
            <person name="Okoawo O."/>
            <person name="O'leary S."/>
            <person name="Omotosho B."/>
            <person name="O'neill K."/>
            <person name="Osman S."/>
            <person name="Parker S."/>
            <person name="Perrin D."/>
            <person name="Phunkhang P."/>
            <person name="Piqani B."/>
            <person name="Purcell S."/>
            <person name="Rachupka T."/>
            <person name="Ramasamy U."/>
            <person name="Rameau R."/>
            <person name="Ray V."/>
            <person name="Raymond C."/>
            <person name="Retta R."/>
            <person name="Richardson S."/>
            <person name="Rise C."/>
            <person name="Rodriguez J."/>
            <person name="Rogers J."/>
            <person name="Rogov P."/>
            <person name="Rutman M."/>
            <person name="Schupbach R."/>
            <person name="Seaman C."/>
            <person name="Settipalli S."/>
            <person name="Sharpe T."/>
            <person name="Sheridan J."/>
            <person name="Sherpa N."/>
            <person name="Shi J."/>
            <person name="Smirnov S."/>
            <person name="Smith C."/>
            <person name="Sougnez C."/>
            <person name="Spencer B."/>
            <person name="Stalker J."/>
            <person name="Stange-thomann N."/>
            <person name="Stavropoulos S."/>
            <person name="Stetson K."/>
            <person name="Stone C."/>
            <person name="Stone S."/>
            <person name="Stubbs M."/>
            <person name="Talamas J."/>
            <person name="Tchuinga P."/>
            <person name="Tenzing P."/>
            <person name="Tesfaye S."/>
            <person name="Theodore J."/>
            <person name="Thoulutsang Y."/>
            <person name="Topham K."/>
            <person name="Towey S."/>
            <person name="Tsamla T."/>
            <person name="Tsomo N."/>
            <person name="Vallee D."/>
            <person name="Vassiliev H."/>
            <person name="Venkataraman V."/>
            <person name="Vinson J."/>
            <person name="Vo A."/>
            <person name="Wade C."/>
            <person name="Wang S."/>
            <person name="Wangchuk T."/>
            <person name="Wangdi T."/>
            <person name="Whittaker C."/>
            <person name="Wilkinson J."/>
            <person name="Wu Y."/>
            <person name="Wyman D."/>
            <person name="Yadav S."/>
            <person name="Yang S."/>
            <person name="Yang X."/>
            <person name="Yeager S."/>
            <person name="Yee E."/>
            <person name="Young G."/>
            <person name="Zainoun J."/>
            <person name="Zembeck L."/>
            <person name="Zimmer A."/>
            <person name="Zody M."/>
            <person name="Lander E."/>
        </authorList>
    </citation>
    <scope>NUCLEOTIDE SEQUENCE [LARGE SCALE GENOMIC DNA]</scope>
</reference>
<reference evidence="13" key="2">
    <citation type="submission" date="2025-08" db="UniProtKB">
        <authorList>
            <consortium name="Ensembl"/>
        </authorList>
    </citation>
    <scope>IDENTIFICATION</scope>
</reference>
<dbReference type="GO" id="GO:0005675">
    <property type="term" value="C:transcription factor TFIIH holo complex"/>
    <property type="evidence" value="ECO:0007669"/>
    <property type="project" value="TreeGrafter"/>
</dbReference>
<feature type="domain" description="Transcription factor Tfb2 C-terminal" evidence="12">
    <location>
        <begin position="49"/>
        <end position="116"/>
    </location>
</feature>
<dbReference type="GO" id="GO:0000439">
    <property type="term" value="C:transcription factor TFIIH core complex"/>
    <property type="evidence" value="ECO:0007669"/>
    <property type="project" value="InterPro"/>
</dbReference>
<dbReference type="GeneTree" id="ENSGT00390000014159"/>
<dbReference type="HOGENOM" id="CLU_027280_2_1_1"/>
<comment type="similarity">
    <text evidence="2 11">Belongs to the TFB2 family.</text>
</comment>
<evidence type="ECO:0000256" key="7">
    <source>
        <dbReference type="ARBA" id="ARBA00023242"/>
    </source>
</evidence>
<evidence type="ECO:0000256" key="2">
    <source>
        <dbReference type="ARBA" id="ARBA00007132"/>
    </source>
</evidence>
<organism evidence="13 14">
    <name type="scientific">Ciona savignyi</name>
    <name type="common">Pacific transparent sea squirt</name>
    <dbReference type="NCBI Taxonomy" id="51511"/>
    <lineage>
        <taxon>Eukaryota</taxon>
        <taxon>Metazoa</taxon>
        <taxon>Chordata</taxon>
        <taxon>Tunicata</taxon>
        <taxon>Ascidiacea</taxon>
        <taxon>Phlebobranchia</taxon>
        <taxon>Cionidae</taxon>
        <taxon>Ciona</taxon>
    </lineage>
</organism>
<dbReference type="GO" id="GO:0003690">
    <property type="term" value="F:double-stranded DNA binding"/>
    <property type="evidence" value="ECO:0007669"/>
    <property type="project" value="TreeGrafter"/>
</dbReference>
<dbReference type="Ensembl" id="ENSCSAVT00000001645.1">
    <property type="protein sequence ID" value="ENSCSAVP00000001620.1"/>
    <property type="gene ID" value="ENSCSAVG00000000936.1"/>
</dbReference>
<keyword evidence="5 11" id="KW-0804">Transcription</keyword>
<dbReference type="FunFam" id="3.30.70.2610:FF:000001">
    <property type="entry name" value="General transcription factor IIH subunit 4"/>
    <property type="match status" value="1"/>
</dbReference>
<evidence type="ECO:0000256" key="5">
    <source>
        <dbReference type="ARBA" id="ARBA00023163"/>
    </source>
</evidence>
<dbReference type="Proteomes" id="UP000007875">
    <property type="component" value="Unassembled WGS sequence"/>
</dbReference>
<protein>
    <recommendedName>
        <fullName evidence="10 11">General transcription factor IIH subunit 4</fullName>
    </recommendedName>
</protein>
<comment type="subcellular location">
    <subcellularLocation>
        <location evidence="1 11">Nucleus</location>
    </subcellularLocation>
</comment>
<keyword evidence="14" id="KW-1185">Reference proteome</keyword>
<keyword evidence="4 11" id="KW-0805">Transcription regulation</keyword>
<proteinExistence type="inferred from homology"/>
<keyword evidence="6 11" id="KW-0234">DNA repair</keyword>
<sequence length="124" mass="14611">MCVLRLTRESVQRAVVNGITADQILHYIKANAHAEMLKDDPILAPTVADQIRLWAMERDRLTYRDGVLYNQFLAQKDFEVLRNYAQELGVLIWDNSPRRYMVVTMEGHDQVKRYWKKIKKESDS</sequence>
<dbReference type="Gene3D" id="3.30.70.2610">
    <property type="match status" value="1"/>
</dbReference>
<dbReference type="AlphaFoldDB" id="H2Y8H2"/>
<evidence type="ECO:0000313" key="14">
    <source>
        <dbReference type="Proteomes" id="UP000007875"/>
    </source>
</evidence>
<dbReference type="GO" id="GO:0006366">
    <property type="term" value="P:transcription by RNA polymerase II"/>
    <property type="evidence" value="ECO:0007669"/>
    <property type="project" value="UniProtKB-ARBA"/>
</dbReference>
<evidence type="ECO:0000259" key="12">
    <source>
        <dbReference type="Pfam" id="PF18307"/>
    </source>
</evidence>
<evidence type="ECO:0000256" key="3">
    <source>
        <dbReference type="ARBA" id="ARBA00022763"/>
    </source>
</evidence>
<keyword evidence="3 11" id="KW-0227">DNA damage</keyword>
<name>H2Y8H2_CIOSA</name>
<evidence type="ECO:0000256" key="11">
    <source>
        <dbReference type="RuleBase" id="RU364024"/>
    </source>
</evidence>
<dbReference type="InterPro" id="IPR004598">
    <property type="entry name" value="TFIIH_p52/Tfb2"/>
</dbReference>
<dbReference type="Pfam" id="PF03849">
    <property type="entry name" value="Tfb2"/>
    <property type="match status" value="1"/>
</dbReference>
<evidence type="ECO:0000256" key="8">
    <source>
        <dbReference type="ARBA" id="ARBA00057028"/>
    </source>
</evidence>
<comment type="subunit">
    <text evidence="9">Component of the 7-subunit TFIIH core complex composed of XPB/ERCC3, XPD/ERCC2, GTF2H1, GTF2H2, GTF2H3, GTF2H4 and GTF2H5, which is active in NER. The core complex associates with the 3-subunit CDK-activating kinase (CAK) module composed of CCNH/cyclin H, CDK7 and MNAT1 to form the 10-subunit holoenzyme (holo-TFIIH) active in transcription. Part of TBP-based Pol II pre-initiation complex (PIC), in which Pol II core assembles with general transcription factors and other specific initiation factors including GTF2E1, GTF2E2, GTF2F1, GTF2F2, TCEA1, ERCC2, ERCC3, GTF2H2, GTF2H3, GTF2H4, GTF2H5, GTF2A1, GTF2A2, GTF2B and TBP; this large multi-subunit PIC complex mediates DNA unwinding and targets Pol II core to the transcription start site where the first phosphodiester bond forms.</text>
</comment>
<evidence type="ECO:0000256" key="9">
    <source>
        <dbReference type="ARBA" id="ARBA00064576"/>
    </source>
</evidence>
<evidence type="ECO:0000256" key="6">
    <source>
        <dbReference type="ARBA" id="ARBA00023204"/>
    </source>
</evidence>
<evidence type="ECO:0000256" key="4">
    <source>
        <dbReference type="ARBA" id="ARBA00023015"/>
    </source>
</evidence>
<comment type="function">
    <text evidence="11">Component of the general transcription and DNA repair factor IIH (TFIIH) core complex which is involved in general and transcription-coupled nucleotide excision repair (NER) of damaged DNA.</text>
</comment>
<comment type="function">
    <text evidence="8">Component of the general transcription and DNA repair factor IIH (TFIIH) core complex, which is involved in general and transcription-coupled nucleotide excision repair (NER) of damaged DNA and, when complexed to CAK, in RNA transcription by RNA polymerase II. In NER, TFIIH acts by opening DNA around the lesion to allow the excision of the damaged oligonucleotide and its replacement by a new DNA fragment. In transcription, TFIIH has an essential role in transcription initiation. When the pre-initiation complex (PIC) has been established, TFIIH is required for promoter opening and promoter escape. Phosphorylation of the C-terminal tail (CTD) of the largest subunit of RNA polymerase II by the kinase module CAK controls the initiation of transcription.</text>
</comment>